<reference evidence="3" key="2">
    <citation type="submission" date="2020-09" db="EMBL/GenBank/DDBJ databases">
        <authorList>
            <person name="Sun Q."/>
            <person name="Zhou Y."/>
        </authorList>
    </citation>
    <scope>NUCLEOTIDE SEQUENCE</scope>
    <source>
        <strain evidence="3">CGMCC 4.7430</strain>
    </source>
</reference>
<dbReference type="GO" id="GO:0016491">
    <property type="term" value="F:oxidoreductase activity"/>
    <property type="evidence" value="ECO:0007669"/>
    <property type="project" value="UniProtKB-KW"/>
</dbReference>
<dbReference type="InterPro" id="IPR002347">
    <property type="entry name" value="SDR_fam"/>
</dbReference>
<dbReference type="InterPro" id="IPR020904">
    <property type="entry name" value="Sc_DH/Rdtase_CS"/>
</dbReference>
<evidence type="ECO:0000256" key="1">
    <source>
        <dbReference type="ARBA" id="ARBA00006484"/>
    </source>
</evidence>
<proteinExistence type="inferred from homology"/>
<sequence>MNKDLAGQTALVTGATAGIGRASALALAERGAHVIVHGRDRERAADTLQRVRALGGSAHFEPADLSHPAEVTALAGRAGDIDILVNNAGIFRFARTADTDQATFDAHVNINLRAPYLLIQALAPAMVRRGHGAIINISSGAATTPGLGTGIYGATKAALESLTRVWAAEFGPAGVRVNAVAAGPTRTEGTAAFGDAFEAAGKAVALQRLADAGEIAEAVAFLASQAAGYVNGTTLSAMGGLPALG</sequence>
<evidence type="ECO:0000313" key="3">
    <source>
        <dbReference type="EMBL" id="GGP14059.1"/>
    </source>
</evidence>
<dbReference type="InterPro" id="IPR036291">
    <property type="entry name" value="NAD(P)-bd_dom_sf"/>
</dbReference>
<comment type="caution">
    <text evidence="3">The sequence shown here is derived from an EMBL/GenBank/DDBJ whole genome shotgun (WGS) entry which is preliminary data.</text>
</comment>
<dbReference type="CDD" id="cd05233">
    <property type="entry name" value="SDR_c"/>
    <property type="match status" value="1"/>
</dbReference>
<dbReference type="SUPFAM" id="SSF51735">
    <property type="entry name" value="NAD(P)-binding Rossmann-fold domains"/>
    <property type="match status" value="1"/>
</dbReference>
<dbReference type="PANTHER" id="PTHR43639:SF1">
    <property type="entry name" value="SHORT-CHAIN DEHYDROGENASE_REDUCTASE FAMILY PROTEIN"/>
    <property type="match status" value="1"/>
</dbReference>
<dbReference type="RefSeq" id="WP_189142881.1">
    <property type="nucleotide sequence ID" value="NZ_BMNK01000015.1"/>
</dbReference>
<gene>
    <name evidence="3" type="ORF">GCM10012278_68330</name>
</gene>
<evidence type="ECO:0000256" key="2">
    <source>
        <dbReference type="ARBA" id="ARBA00023002"/>
    </source>
</evidence>
<keyword evidence="2" id="KW-0560">Oxidoreductase</keyword>
<accession>A0A918AAL8</accession>
<protein>
    <submittedName>
        <fullName evidence="3">Short-chain dehydrogenase</fullName>
    </submittedName>
</protein>
<dbReference type="Pfam" id="PF13561">
    <property type="entry name" value="adh_short_C2"/>
    <property type="match status" value="1"/>
</dbReference>
<dbReference type="Gene3D" id="3.40.50.720">
    <property type="entry name" value="NAD(P)-binding Rossmann-like Domain"/>
    <property type="match status" value="1"/>
</dbReference>
<dbReference type="PRINTS" id="PR00080">
    <property type="entry name" value="SDRFAMILY"/>
</dbReference>
<organism evidence="3 4">
    <name type="scientific">Nonomuraea glycinis</name>
    <dbReference type="NCBI Taxonomy" id="2047744"/>
    <lineage>
        <taxon>Bacteria</taxon>
        <taxon>Bacillati</taxon>
        <taxon>Actinomycetota</taxon>
        <taxon>Actinomycetes</taxon>
        <taxon>Streptosporangiales</taxon>
        <taxon>Streptosporangiaceae</taxon>
        <taxon>Nonomuraea</taxon>
    </lineage>
</organism>
<dbReference type="PROSITE" id="PS00061">
    <property type="entry name" value="ADH_SHORT"/>
    <property type="match status" value="1"/>
</dbReference>
<dbReference type="EMBL" id="BMNK01000015">
    <property type="protein sequence ID" value="GGP14059.1"/>
    <property type="molecule type" value="Genomic_DNA"/>
</dbReference>
<dbReference type="FunFam" id="3.40.50.720:FF:000084">
    <property type="entry name" value="Short-chain dehydrogenase reductase"/>
    <property type="match status" value="1"/>
</dbReference>
<reference evidence="3" key="1">
    <citation type="journal article" date="2014" name="Int. J. Syst. Evol. Microbiol.">
        <title>Complete genome sequence of Corynebacterium casei LMG S-19264T (=DSM 44701T), isolated from a smear-ripened cheese.</title>
        <authorList>
            <consortium name="US DOE Joint Genome Institute (JGI-PGF)"/>
            <person name="Walter F."/>
            <person name="Albersmeier A."/>
            <person name="Kalinowski J."/>
            <person name="Ruckert C."/>
        </authorList>
    </citation>
    <scope>NUCLEOTIDE SEQUENCE</scope>
    <source>
        <strain evidence="3">CGMCC 4.7430</strain>
    </source>
</reference>
<dbReference type="AlphaFoldDB" id="A0A918AAL8"/>
<dbReference type="PANTHER" id="PTHR43639">
    <property type="entry name" value="OXIDOREDUCTASE, SHORT-CHAIN DEHYDROGENASE/REDUCTASE FAMILY (AFU_ORTHOLOGUE AFUA_5G02870)"/>
    <property type="match status" value="1"/>
</dbReference>
<keyword evidence="4" id="KW-1185">Reference proteome</keyword>
<evidence type="ECO:0000313" key="4">
    <source>
        <dbReference type="Proteomes" id="UP000660745"/>
    </source>
</evidence>
<dbReference type="Proteomes" id="UP000660745">
    <property type="component" value="Unassembled WGS sequence"/>
</dbReference>
<dbReference type="PRINTS" id="PR00081">
    <property type="entry name" value="GDHRDH"/>
</dbReference>
<name>A0A918AAL8_9ACTN</name>
<comment type="similarity">
    <text evidence="1">Belongs to the short-chain dehydrogenases/reductases (SDR) family.</text>
</comment>